<dbReference type="PANTHER" id="PTHR37305">
    <property type="entry name" value="INTEGRAL MEMBRANE PROTEIN-RELATED"/>
    <property type="match status" value="1"/>
</dbReference>
<feature type="transmembrane region" description="Helical" evidence="1">
    <location>
        <begin position="121"/>
        <end position="143"/>
    </location>
</feature>
<proteinExistence type="predicted"/>
<dbReference type="EMBL" id="LGTC01000001">
    <property type="protein sequence ID" value="KNY28881.1"/>
    <property type="molecule type" value="Genomic_DNA"/>
</dbReference>
<evidence type="ECO:0000256" key="1">
    <source>
        <dbReference type="SAM" id="Phobius"/>
    </source>
</evidence>
<dbReference type="PANTHER" id="PTHR37305:SF2">
    <property type="entry name" value="BACITRACIN TRANSPORT PERMEASE PROTEIN BCRB"/>
    <property type="match status" value="1"/>
</dbReference>
<feature type="transmembrane region" description="Helical" evidence="1">
    <location>
        <begin position="164"/>
        <end position="192"/>
    </location>
</feature>
<reference evidence="3" key="1">
    <citation type="submission" date="2015-07" db="EMBL/GenBank/DDBJ databases">
        <title>Near-Complete Genome Sequence of the Cellulolytic Bacterium Bacteroides (Pseudobacteroides) cellulosolvens ATCC 35603.</title>
        <authorList>
            <person name="Dassa B."/>
            <person name="Utturkar S.M."/>
            <person name="Klingeman D.M."/>
            <person name="Hurt R.A."/>
            <person name="Keller M."/>
            <person name="Xu J."/>
            <person name="Reddy Y.H.K."/>
            <person name="Borovok I."/>
            <person name="Grinberg I.R."/>
            <person name="Lamed R."/>
            <person name="Zhivin O."/>
            <person name="Bayer E.A."/>
            <person name="Brown S.D."/>
        </authorList>
    </citation>
    <scope>NUCLEOTIDE SEQUENCE [LARGE SCALE GENOMIC DNA]</scope>
    <source>
        <strain evidence="3">DSM 2933</strain>
    </source>
</reference>
<accession>A0A0L6JSQ9</accession>
<dbReference type="GO" id="GO:0140359">
    <property type="term" value="F:ABC-type transporter activity"/>
    <property type="evidence" value="ECO:0007669"/>
    <property type="project" value="InterPro"/>
</dbReference>
<comment type="caution">
    <text evidence="2">The sequence shown here is derived from an EMBL/GenBank/DDBJ whole genome shotgun (WGS) entry which is preliminary data.</text>
</comment>
<feature type="transmembrane region" description="Helical" evidence="1">
    <location>
        <begin position="305"/>
        <end position="327"/>
    </location>
</feature>
<protein>
    <recommendedName>
        <fullName evidence="4">ABC-2 type transporter</fullName>
    </recommendedName>
</protein>
<name>A0A0L6JSQ9_9FIRM</name>
<evidence type="ECO:0008006" key="4">
    <source>
        <dbReference type="Google" id="ProtNLM"/>
    </source>
</evidence>
<evidence type="ECO:0000313" key="3">
    <source>
        <dbReference type="Proteomes" id="UP000036923"/>
    </source>
</evidence>
<dbReference type="AlphaFoldDB" id="A0A0L6JSQ9"/>
<dbReference type="STRING" id="398512.Bccel_4155"/>
<keyword evidence="1" id="KW-0812">Transmembrane</keyword>
<dbReference type="GO" id="GO:0005886">
    <property type="term" value="C:plasma membrane"/>
    <property type="evidence" value="ECO:0007669"/>
    <property type="project" value="UniProtKB-SubCell"/>
</dbReference>
<organism evidence="2 3">
    <name type="scientific">Pseudobacteroides cellulosolvens ATCC 35603 = DSM 2933</name>
    <dbReference type="NCBI Taxonomy" id="398512"/>
    <lineage>
        <taxon>Bacteria</taxon>
        <taxon>Bacillati</taxon>
        <taxon>Bacillota</taxon>
        <taxon>Clostridia</taxon>
        <taxon>Eubacteriales</taxon>
        <taxon>Oscillospiraceae</taxon>
        <taxon>Pseudobacteroides</taxon>
    </lineage>
</organism>
<evidence type="ECO:0000313" key="2">
    <source>
        <dbReference type="EMBL" id="KNY28881.1"/>
    </source>
</evidence>
<keyword evidence="1" id="KW-1133">Transmembrane helix</keyword>
<feature type="transmembrane region" description="Helical" evidence="1">
    <location>
        <begin position="18"/>
        <end position="37"/>
    </location>
</feature>
<keyword evidence="3" id="KW-1185">Reference proteome</keyword>
<keyword evidence="1" id="KW-0472">Membrane</keyword>
<dbReference type="Proteomes" id="UP000036923">
    <property type="component" value="Unassembled WGS sequence"/>
</dbReference>
<feature type="transmembrane region" description="Helical" evidence="1">
    <location>
        <begin position="223"/>
        <end position="245"/>
    </location>
</feature>
<dbReference type="Pfam" id="PF12679">
    <property type="entry name" value="ABC2_membrane_2"/>
    <property type="match status" value="1"/>
</dbReference>
<gene>
    <name evidence="2" type="ORF">Bccel_4155</name>
</gene>
<sequence length="334" mass="37466">MYNLVRNEVFKMIGKKRLYITLGIILVIIAAFAYGQYHSLDRTKDNLSKRIGIEATSDWKNVLQQQLIDIKRRMDSPYIDDDRRANLRVRAEQMQFYLDKNINPLEVSAVSFSTKFIEQSLLFLLPLLMIILSADIVSGELSGGTIKLLLVRGVSRWKILLSKYITIILLEALVMFFVLILTIGVSGIFFGYGGWTTPVVTGFKVVAGKLVTSDVVNVPQWKYLMMTYGLAYFVAVVVGSVSFMISTLVRSTAASIGIVLSTLIGGSLLTTFLEDWKLPRYFFTANLKLTDYISGSLHPIEGMNMAFSLAVLSAWILLSVVVSFGYFTKRDILV</sequence>
<dbReference type="eggNOG" id="COG1277">
    <property type="taxonomic scope" value="Bacteria"/>
</dbReference>
<feature type="transmembrane region" description="Helical" evidence="1">
    <location>
        <begin position="252"/>
        <end position="273"/>
    </location>
</feature>